<feature type="compositionally biased region" description="Basic and acidic residues" evidence="1">
    <location>
        <begin position="375"/>
        <end position="389"/>
    </location>
</feature>
<keyword evidence="3" id="KW-1185">Reference proteome</keyword>
<evidence type="ECO:0000313" key="3">
    <source>
        <dbReference type="Proteomes" id="UP000095192"/>
    </source>
</evidence>
<accession>A0A1D3D3F6</accession>
<gene>
    <name evidence="2" type="ORF">cyc_00423</name>
</gene>
<comment type="caution">
    <text evidence="2">The sequence shown here is derived from an EMBL/GenBank/DDBJ whole genome shotgun (WGS) entry which is preliminary data.</text>
</comment>
<feature type="compositionally biased region" description="Low complexity" evidence="1">
    <location>
        <begin position="600"/>
        <end position="615"/>
    </location>
</feature>
<reference evidence="2 3" key="1">
    <citation type="journal article" date="2016" name="BMC Genomics">
        <title>Comparative genomics reveals Cyclospora cayetanensis possesses coccidia-like metabolism and invasion components but unique surface antigens.</title>
        <authorList>
            <person name="Liu S."/>
            <person name="Wang L."/>
            <person name="Zheng H."/>
            <person name="Xu Z."/>
            <person name="Roellig D.M."/>
            <person name="Li N."/>
            <person name="Frace M.A."/>
            <person name="Tang K."/>
            <person name="Arrowood M.J."/>
            <person name="Moss D.M."/>
            <person name="Zhang L."/>
            <person name="Feng Y."/>
            <person name="Xiao L."/>
        </authorList>
    </citation>
    <scope>NUCLEOTIDE SEQUENCE [LARGE SCALE GENOMIC DNA]</scope>
    <source>
        <strain evidence="2 3">CHN_HEN01</strain>
    </source>
</reference>
<evidence type="ECO:0000313" key="2">
    <source>
        <dbReference type="EMBL" id="OEH77988.1"/>
    </source>
</evidence>
<name>A0A1D3D3F6_9EIME</name>
<organism evidence="2 3">
    <name type="scientific">Cyclospora cayetanensis</name>
    <dbReference type="NCBI Taxonomy" id="88456"/>
    <lineage>
        <taxon>Eukaryota</taxon>
        <taxon>Sar</taxon>
        <taxon>Alveolata</taxon>
        <taxon>Apicomplexa</taxon>
        <taxon>Conoidasida</taxon>
        <taxon>Coccidia</taxon>
        <taxon>Eucoccidiorida</taxon>
        <taxon>Eimeriorina</taxon>
        <taxon>Eimeriidae</taxon>
        <taxon>Cyclospora</taxon>
    </lineage>
</organism>
<protein>
    <submittedName>
        <fullName evidence="2">Uncharacterized protein</fullName>
    </submittedName>
</protein>
<proteinExistence type="predicted"/>
<evidence type="ECO:0000256" key="1">
    <source>
        <dbReference type="SAM" id="MobiDB-lite"/>
    </source>
</evidence>
<dbReference type="AlphaFoldDB" id="A0A1D3D3F6"/>
<dbReference type="VEuPathDB" id="ToxoDB:cyc_00423"/>
<sequence>MAENQRLLVDSQEYVNSLEAKFEEIRGDPDAVRDTVQRVDLMYAQIDTLIQAFAGVCSFVATRDADRPTILQCVLDYLYPCRSLDPRLNALYGALYYYRLGEYKGLPDQPPPPPEPKFIPMHEVMGPWIQPTPFTPHPTPPVHATKFDAGLAATIEASKAPEVTKADSKPKGLAVDGQKAKEASLVAKAGAAGVKAATGPRSKASLPQQAADASADVELKGMSILLEELTGFKRPAMSRGVGVKLVVRFDHESAVEMKKKPDRCVVIDKCDGSAGNESASVYFLAELSPMPPKKPGILPKIYIDVFDEKSPNGLGNAQKTISEADTIKKSAPWQIKDTRGAVLGSISVSIAPVPLNAMLPAQARKATGKVAGEGALKKGEKAEPQKPDVPKSVSTSGVGAKPELPKPAVSVSKPPLPTSPTSPAKPDLPKPGAPVTKPELPKPGLAAKPDIPKPALGAKPDLPKPGALGAKPDLPKPGITEIKKPDIPKPGLGLTKPDLSKPESVPSKPGLSKPGAAAEKPGPPKPEGVPGAADAKKTLSAAAAKPELGKPGSPSGTPSPMKGPGAKPDSTKAATGGPGAKDFKAAGPPKPADTDGKSKGGPAAPAKGEAPAKPGLGTPQPKADVKKSLLGTAGGSPKPGLDAKPQLGAKPNLAAKPALAKPDLGAKPALKKPDLGAKPAVAKPALAAKPGLAKPALAKPAVPAKPMLALAKGPAKPATPAKPMLALAKGSPAGKPALEAKPALGAKPATPAKPALSKPGMPPAKAGLGKAP</sequence>
<dbReference type="Proteomes" id="UP000095192">
    <property type="component" value="Unassembled WGS sequence"/>
</dbReference>
<feature type="compositionally biased region" description="Low complexity" evidence="1">
    <location>
        <begin position="528"/>
        <end position="565"/>
    </location>
</feature>
<dbReference type="EMBL" id="JROU02000910">
    <property type="protein sequence ID" value="OEH77988.1"/>
    <property type="molecule type" value="Genomic_DNA"/>
</dbReference>
<feature type="region of interest" description="Disordered" evidence="1">
    <location>
        <begin position="712"/>
        <end position="772"/>
    </location>
</feature>
<feature type="compositionally biased region" description="Low complexity" evidence="1">
    <location>
        <begin position="712"/>
        <end position="729"/>
    </location>
</feature>
<dbReference type="InParanoid" id="A0A1D3D3F6"/>
<feature type="compositionally biased region" description="Low complexity" evidence="1">
    <location>
        <begin position="647"/>
        <end position="668"/>
    </location>
</feature>
<feature type="region of interest" description="Disordered" evidence="1">
    <location>
        <begin position="375"/>
        <end position="676"/>
    </location>
</feature>